<organism evidence="2 3">
    <name type="scientific">Oleiphilus messinensis</name>
    <dbReference type="NCBI Taxonomy" id="141451"/>
    <lineage>
        <taxon>Bacteria</taxon>
        <taxon>Pseudomonadati</taxon>
        <taxon>Pseudomonadota</taxon>
        <taxon>Gammaproteobacteria</taxon>
        <taxon>Oceanospirillales</taxon>
        <taxon>Oleiphilaceae</taxon>
        <taxon>Oleiphilus</taxon>
    </lineage>
</organism>
<feature type="region of interest" description="Disordered" evidence="1">
    <location>
        <begin position="1"/>
        <end position="23"/>
    </location>
</feature>
<dbReference type="RefSeq" id="WP_087463783.1">
    <property type="nucleotide sequence ID" value="NZ_CP021425.1"/>
</dbReference>
<protein>
    <submittedName>
        <fullName evidence="2">Uncharacterized protein</fullName>
    </submittedName>
</protein>
<accession>A0A1Y0IEW9</accession>
<dbReference type="Proteomes" id="UP000196027">
    <property type="component" value="Chromosome"/>
</dbReference>
<dbReference type="OrthoDB" id="7958481at2"/>
<dbReference type="AlphaFoldDB" id="A0A1Y0IEW9"/>
<dbReference type="KEGG" id="ome:OLMES_5088"/>
<reference evidence="2 3" key="1">
    <citation type="submission" date="2017-05" db="EMBL/GenBank/DDBJ databases">
        <title>Genomic insights into alkan degradation activity of Oleiphilus messinensis.</title>
        <authorList>
            <person name="Kozyavkin S.A."/>
            <person name="Slesarev A.I."/>
            <person name="Golyshin P.N."/>
            <person name="Korzhenkov A."/>
            <person name="Golyshina O.N."/>
            <person name="Toshchakov S.V."/>
        </authorList>
    </citation>
    <scope>NUCLEOTIDE SEQUENCE [LARGE SCALE GENOMIC DNA]</scope>
    <source>
        <strain evidence="2 3">ME102</strain>
    </source>
</reference>
<keyword evidence="3" id="KW-1185">Reference proteome</keyword>
<name>A0A1Y0IEW9_9GAMM</name>
<proteinExistence type="predicted"/>
<evidence type="ECO:0000313" key="3">
    <source>
        <dbReference type="Proteomes" id="UP000196027"/>
    </source>
</evidence>
<sequence>MNTESEPKHSIQQIDAGDLTLPGDNGVNDLNVPTLDSWYIRKGSLHGFVYNHPSIANGSFIHTNTVVCNSQHFALTQSMSLYRLGSQANSAPC</sequence>
<evidence type="ECO:0000313" key="2">
    <source>
        <dbReference type="EMBL" id="ARU59072.1"/>
    </source>
</evidence>
<evidence type="ECO:0000256" key="1">
    <source>
        <dbReference type="SAM" id="MobiDB-lite"/>
    </source>
</evidence>
<dbReference type="EMBL" id="CP021425">
    <property type="protein sequence ID" value="ARU59072.1"/>
    <property type="molecule type" value="Genomic_DNA"/>
</dbReference>
<gene>
    <name evidence="2" type="ORF">OLMES_5088</name>
</gene>